<evidence type="ECO:0000313" key="6">
    <source>
        <dbReference type="Proteomes" id="UP001597568"/>
    </source>
</evidence>
<evidence type="ECO:0000256" key="3">
    <source>
        <dbReference type="SAM" id="Phobius"/>
    </source>
</evidence>
<dbReference type="PANTHER" id="PTHR10587">
    <property type="entry name" value="GLYCOSYL TRANSFERASE-RELATED"/>
    <property type="match status" value="1"/>
</dbReference>
<evidence type="ECO:0000259" key="4">
    <source>
        <dbReference type="PROSITE" id="PS51677"/>
    </source>
</evidence>
<gene>
    <name evidence="5" type="ORF">ACFSY7_10755</name>
</gene>
<proteinExistence type="predicted"/>
<dbReference type="EMBL" id="JBHUOR010000087">
    <property type="protein sequence ID" value="MFD2868975.1"/>
    <property type="molecule type" value="Genomic_DNA"/>
</dbReference>
<keyword evidence="2" id="KW-0378">Hydrolase</keyword>
<evidence type="ECO:0000313" key="5">
    <source>
        <dbReference type="EMBL" id="MFD2868975.1"/>
    </source>
</evidence>
<dbReference type="PANTHER" id="PTHR10587:SF133">
    <property type="entry name" value="CHITIN DEACETYLASE 1-RELATED"/>
    <property type="match status" value="1"/>
</dbReference>
<dbReference type="InterPro" id="IPR011330">
    <property type="entry name" value="Glyco_hydro/deAcase_b/a-brl"/>
</dbReference>
<keyword evidence="3" id="KW-1133">Transmembrane helix</keyword>
<feature type="domain" description="NodB homology" evidence="4">
    <location>
        <begin position="253"/>
        <end position="427"/>
    </location>
</feature>
<name>A0ABW5Y133_9BACL</name>
<dbReference type="Gene3D" id="3.20.20.370">
    <property type="entry name" value="Glycoside hydrolase/deacetylase"/>
    <property type="match status" value="1"/>
</dbReference>
<reference evidence="6" key="1">
    <citation type="journal article" date="2019" name="Int. J. Syst. Evol. Microbiol.">
        <title>The Global Catalogue of Microorganisms (GCM) 10K type strain sequencing project: providing services to taxonomists for standard genome sequencing and annotation.</title>
        <authorList>
            <consortium name="The Broad Institute Genomics Platform"/>
            <consortium name="The Broad Institute Genome Sequencing Center for Infectious Disease"/>
            <person name="Wu L."/>
            <person name="Ma J."/>
        </authorList>
    </citation>
    <scope>NUCLEOTIDE SEQUENCE [LARGE SCALE GENOMIC DNA]</scope>
    <source>
        <strain evidence="6">KCTC 33522</strain>
    </source>
</reference>
<dbReference type="PROSITE" id="PS51257">
    <property type="entry name" value="PROKAR_LIPOPROTEIN"/>
    <property type="match status" value="1"/>
</dbReference>
<dbReference type="Pfam" id="PF01522">
    <property type="entry name" value="Polysacc_deac_1"/>
    <property type="match status" value="1"/>
</dbReference>
<feature type="transmembrane region" description="Helical" evidence="3">
    <location>
        <begin position="12"/>
        <end position="31"/>
    </location>
</feature>
<dbReference type="SUPFAM" id="SSF88713">
    <property type="entry name" value="Glycoside hydrolase/deacetylase"/>
    <property type="match status" value="1"/>
</dbReference>
<dbReference type="PROSITE" id="PS51677">
    <property type="entry name" value="NODB"/>
    <property type="match status" value="1"/>
</dbReference>
<keyword evidence="1" id="KW-0479">Metal-binding</keyword>
<comment type="caution">
    <text evidence="5">The sequence shown here is derived from an EMBL/GenBank/DDBJ whole genome shotgun (WGS) entry which is preliminary data.</text>
</comment>
<keyword evidence="6" id="KW-1185">Reference proteome</keyword>
<evidence type="ECO:0000256" key="1">
    <source>
        <dbReference type="ARBA" id="ARBA00022723"/>
    </source>
</evidence>
<keyword evidence="3" id="KW-0812">Transmembrane</keyword>
<dbReference type="RefSeq" id="WP_380147836.1">
    <property type="nucleotide sequence ID" value="NZ_JBHUOR010000087.1"/>
</dbReference>
<sequence length="436" mass="49251">MQWLPKTKLGKVNFVLFFIVIIGCGALFLLWQHNKTSYDSVDAVQDAVKDPKVTTKESPFKGISYVEERSKTHHYTLTYPKTGIKAVDDAIKKSIYAKRDAFLASNATRLRATISATTSGHYISFLIKNDVFLPTNQAKSSVQTFTYNRQDKKLVTLKQFIKTESRLNRLSKEIRTEIQRQNDHLQWSAKKIDHLTQDTWETFSDFGLDGKNFIVYYEPNTLVNHLSVISIPITAIDKKRDTTVFRLNTHDKKYVALTFDDGPNKTVTPRILETLKKHDVKATFFMLGSSVEEAPELAKAVLKEGHEIGNHSYGHENLSKMTGVEAEANINKANQLIKDATGHEPLTIRPPYGARNAELEQLSAQPMILWGVDTLDWKTRNAASTLKEVQQHVYPGAIVLMHDIHPTTADALDAVLTYLQQQGYTCVTVSQLEGLQ</sequence>
<evidence type="ECO:0000256" key="2">
    <source>
        <dbReference type="ARBA" id="ARBA00022801"/>
    </source>
</evidence>
<dbReference type="InterPro" id="IPR002509">
    <property type="entry name" value="NODB_dom"/>
</dbReference>
<accession>A0ABW5Y133</accession>
<keyword evidence="3" id="KW-0472">Membrane</keyword>
<protein>
    <submittedName>
        <fullName evidence="5">Polysaccharide deacetylase family protein</fullName>
    </submittedName>
</protein>
<organism evidence="5 6">
    <name type="scientific">Kurthia populi</name>
    <dbReference type="NCBI Taxonomy" id="1562132"/>
    <lineage>
        <taxon>Bacteria</taxon>
        <taxon>Bacillati</taxon>
        <taxon>Bacillota</taxon>
        <taxon>Bacilli</taxon>
        <taxon>Bacillales</taxon>
        <taxon>Caryophanaceae</taxon>
        <taxon>Kurthia</taxon>
    </lineage>
</organism>
<dbReference type="InterPro" id="IPR050248">
    <property type="entry name" value="Polysacc_deacetylase_ArnD"/>
</dbReference>
<dbReference type="Proteomes" id="UP001597568">
    <property type="component" value="Unassembled WGS sequence"/>
</dbReference>